<feature type="domain" description="4Fe-4S ferredoxin-type" evidence="6">
    <location>
        <begin position="16"/>
        <end position="45"/>
    </location>
</feature>
<dbReference type="PROSITE" id="PS00198">
    <property type="entry name" value="4FE4S_FER_1"/>
    <property type="match status" value="1"/>
</dbReference>
<dbReference type="SUPFAM" id="SSF54862">
    <property type="entry name" value="4Fe-4S ferredoxins"/>
    <property type="match status" value="1"/>
</dbReference>
<reference evidence="7" key="1">
    <citation type="submission" date="2018-05" db="EMBL/GenBank/DDBJ databases">
        <authorList>
            <person name="Lanie J.A."/>
            <person name="Ng W.-L."/>
            <person name="Kazmierczak K.M."/>
            <person name="Andrzejewski T.M."/>
            <person name="Davidsen T.M."/>
            <person name="Wayne K.J."/>
            <person name="Tettelin H."/>
            <person name="Glass J.I."/>
            <person name="Rusch D."/>
            <person name="Podicherti R."/>
            <person name="Tsui H.-C.T."/>
            <person name="Winkler M.E."/>
        </authorList>
    </citation>
    <scope>NUCLEOTIDE SEQUENCE</scope>
</reference>
<evidence type="ECO:0000259" key="6">
    <source>
        <dbReference type="PROSITE" id="PS51379"/>
    </source>
</evidence>
<accession>A0A382CPL5</accession>
<dbReference type="GO" id="GO:0016491">
    <property type="term" value="F:oxidoreductase activity"/>
    <property type="evidence" value="ECO:0007669"/>
    <property type="project" value="UniProtKB-ARBA"/>
</dbReference>
<evidence type="ECO:0000256" key="5">
    <source>
        <dbReference type="ARBA" id="ARBA00023014"/>
    </source>
</evidence>
<dbReference type="InterPro" id="IPR017896">
    <property type="entry name" value="4Fe4S_Fe-S-bd"/>
</dbReference>
<dbReference type="PIRSF" id="PIRSF000139">
    <property type="entry name" value="Glc_ox_4Fe-4S"/>
    <property type="match status" value="1"/>
</dbReference>
<dbReference type="PANTHER" id="PTHR32479">
    <property type="entry name" value="GLYCOLATE OXIDASE IRON-SULFUR SUBUNIT"/>
    <property type="match status" value="1"/>
</dbReference>
<dbReference type="NCBIfam" id="NF008434">
    <property type="entry name" value="PRK11274.1"/>
    <property type="match status" value="1"/>
</dbReference>
<gene>
    <name evidence="7" type="ORF">METZ01_LOCUS180596</name>
</gene>
<keyword evidence="4" id="KW-0408">Iron</keyword>
<dbReference type="Pfam" id="PF02754">
    <property type="entry name" value="CCG"/>
    <property type="match status" value="2"/>
</dbReference>
<dbReference type="InterPro" id="IPR009051">
    <property type="entry name" value="Helical_ferredxn"/>
</dbReference>
<evidence type="ECO:0000256" key="3">
    <source>
        <dbReference type="ARBA" id="ARBA00022737"/>
    </source>
</evidence>
<proteinExistence type="predicted"/>
<dbReference type="Pfam" id="PF13183">
    <property type="entry name" value="Fer4_8"/>
    <property type="match status" value="1"/>
</dbReference>
<dbReference type="EMBL" id="UINC01035402">
    <property type="protein sequence ID" value="SVB27742.1"/>
    <property type="molecule type" value="Genomic_DNA"/>
</dbReference>
<dbReference type="GO" id="GO:0046872">
    <property type="term" value="F:metal ion binding"/>
    <property type="evidence" value="ECO:0007669"/>
    <property type="project" value="UniProtKB-KW"/>
</dbReference>
<keyword evidence="2" id="KW-0479">Metal-binding</keyword>
<dbReference type="InterPro" id="IPR017900">
    <property type="entry name" value="4Fe4S_Fe_S_CS"/>
</dbReference>
<dbReference type="Gene3D" id="1.10.1060.10">
    <property type="entry name" value="Alpha-helical ferredoxin"/>
    <property type="match status" value="1"/>
</dbReference>
<dbReference type="InterPro" id="IPR012257">
    <property type="entry name" value="Glc_ox_4Fe-4S"/>
</dbReference>
<keyword evidence="1" id="KW-0004">4Fe-4S</keyword>
<organism evidence="7">
    <name type="scientific">marine metagenome</name>
    <dbReference type="NCBI Taxonomy" id="408172"/>
    <lineage>
        <taxon>unclassified sequences</taxon>
        <taxon>metagenomes</taxon>
        <taxon>ecological metagenomes</taxon>
    </lineage>
</organism>
<evidence type="ECO:0000256" key="2">
    <source>
        <dbReference type="ARBA" id="ARBA00022723"/>
    </source>
</evidence>
<evidence type="ECO:0000256" key="4">
    <source>
        <dbReference type="ARBA" id="ARBA00023004"/>
    </source>
</evidence>
<dbReference type="PROSITE" id="PS51379">
    <property type="entry name" value="4FE4S_FER_2"/>
    <property type="match status" value="2"/>
</dbReference>
<dbReference type="AlphaFoldDB" id="A0A382CPL5"/>
<feature type="domain" description="4Fe-4S ferredoxin-type" evidence="6">
    <location>
        <begin position="67"/>
        <end position="90"/>
    </location>
</feature>
<dbReference type="InterPro" id="IPR004017">
    <property type="entry name" value="Cys_rich_dom"/>
</dbReference>
<dbReference type="PANTHER" id="PTHR32479:SF17">
    <property type="entry name" value="GLYCOLATE OXIDASE IRON-SULFUR SUBUNIT"/>
    <property type="match status" value="1"/>
</dbReference>
<evidence type="ECO:0000313" key="7">
    <source>
        <dbReference type="EMBL" id="SVB27742.1"/>
    </source>
</evidence>
<keyword evidence="3" id="KW-0677">Repeat</keyword>
<name>A0A382CPL5_9ZZZZ</name>
<protein>
    <recommendedName>
        <fullName evidence="6">4Fe-4S ferredoxin-type domain-containing protein</fullName>
    </recommendedName>
</protein>
<keyword evidence="5" id="KW-0411">Iron-sulfur</keyword>
<dbReference type="GO" id="GO:0051539">
    <property type="term" value="F:4 iron, 4 sulfur cluster binding"/>
    <property type="evidence" value="ECO:0007669"/>
    <property type="project" value="UniProtKB-KW"/>
</dbReference>
<sequence>MQTNFTSDQRARPEVREMESILRKCVHCGFCLSDCPTYSILGDERDSPRGRIYLIKELIESDGKSAKFVMPHLDKCLSCLACTSVCPSGVDYQHYVDFARSYIEPFTKRTIPDRFLRWFLARTIPNPHWFRLSLVAASLLRPISGLLGRRIKSVIKLSPKKIPLNSTLSIPQSFPAVSKPRLRVALLAGCAQQVLRPSINEATIRLLNRLGCEVVLSKGMGCCGALVNHMGRQNEARDFAKANITSWNNEIEERGLDAIVVNTSGCGTEVKGYSHLFKNDEIWHGMAERISFLTKDISELLTEIDFPTSANMQHHTIVYHDACSLLHGQKIEQEPRLLLKSVGFDVKEIPGKHFCCGSAGVYNLIQTEIAEILKFRRLEGIEKIEAEIVATGNIGCQVQLQTALKRPVVHTVELLDWATGGPSPPGT</sequence>
<evidence type="ECO:0000256" key="1">
    <source>
        <dbReference type="ARBA" id="ARBA00022485"/>
    </source>
</evidence>